<evidence type="ECO:0000313" key="5">
    <source>
        <dbReference type="Proteomes" id="UP001341840"/>
    </source>
</evidence>
<keyword evidence="2" id="KW-0472">Membrane</keyword>
<dbReference type="EMBL" id="JASCZI010152743">
    <property type="protein sequence ID" value="MED6176619.1"/>
    <property type="molecule type" value="Genomic_DNA"/>
</dbReference>
<comment type="similarity">
    <text evidence="1">Belongs to the AB hydrolase superfamily.</text>
</comment>
<evidence type="ECO:0000256" key="2">
    <source>
        <dbReference type="SAM" id="Phobius"/>
    </source>
</evidence>
<dbReference type="InterPro" id="IPR000073">
    <property type="entry name" value="AB_hydrolase_1"/>
</dbReference>
<dbReference type="PANTHER" id="PTHR43039">
    <property type="entry name" value="ESTERASE-RELATED"/>
    <property type="match status" value="1"/>
</dbReference>
<evidence type="ECO:0000313" key="4">
    <source>
        <dbReference type="EMBL" id="MED6176619.1"/>
    </source>
</evidence>
<protein>
    <recommendedName>
        <fullName evidence="3">AB hydrolase-1 domain-containing protein</fullName>
    </recommendedName>
</protein>
<keyword evidence="2" id="KW-0812">Transmembrane</keyword>
<feature type="domain" description="AB hydrolase-1" evidence="3">
    <location>
        <begin position="23"/>
        <end position="82"/>
    </location>
</feature>
<name>A0ABU6VTY6_9FABA</name>
<proteinExistence type="inferred from homology"/>
<feature type="transmembrane region" description="Helical" evidence="2">
    <location>
        <begin position="155"/>
        <end position="176"/>
    </location>
</feature>
<dbReference type="Pfam" id="PF00561">
    <property type="entry name" value="Abhydrolase_1"/>
    <property type="match status" value="1"/>
</dbReference>
<evidence type="ECO:0000256" key="1">
    <source>
        <dbReference type="ARBA" id="ARBA00008645"/>
    </source>
</evidence>
<sequence length="192" mass="21410">MFDWPFSGAVENKSIYEHSKYTSFEPFADDLITVMDEMGLKDIIFVGHSMSAMIGCIASVERPDLFKRLVLLCASPSCSSFILVELGLQKGLALVRILEIPILAFINFLPDATVWLRGGESAGAQSALMPELTFDRAVARVKRAFARYGQNPPLIAWYPVPPICGFLLSILAFHVLRSLPYAFLHPYKSEIH</sequence>
<feature type="transmembrane region" description="Helical" evidence="2">
    <location>
        <begin position="43"/>
        <end position="60"/>
    </location>
</feature>
<dbReference type="Proteomes" id="UP001341840">
    <property type="component" value="Unassembled WGS sequence"/>
</dbReference>
<dbReference type="InterPro" id="IPR029058">
    <property type="entry name" value="AB_hydrolase_fold"/>
</dbReference>
<dbReference type="SUPFAM" id="SSF53474">
    <property type="entry name" value="alpha/beta-Hydrolases"/>
    <property type="match status" value="1"/>
</dbReference>
<organism evidence="4 5">
    <name type="scientific">Stylosanthes scabra</name>
    <dbReference type="NCBI Taxonomy" id="79078"/>
    <lineage>
        <taxon>Eukaryota</taxon>
        <taxon>Viridiplantae</taxon>
        <taxon>Streptophyta</taxon>
        <taxon>Embryophyta</taxon>
        <taxon>Tracheophyta</taxon>
        <taxon>Spermatophyta</taxon>
        <taxon>Magnoliopsida</taxon>
        <taxon>eudicotyledons</taxon>
        <taxon>Gunneridae</taxon>
        <taxon>Pentapetalae</taxon>
        <taxon>rosids</taxon>
        <taxon>fabids</taxon>
        <taxon>Fabales</taxon>
        <taxon>Fabaceae</taxon>
        <taxon>Papilionoideae</taxon>
        <taxon>50 kb inversion clade</taxon>
        <taxon>dalbergioids sensu lato</taxon>
        <taxon>Dalbergieae</taxon>
        <taxon>Pterocarpus clade</taxon>
        <taxon>Stylosanthes</taxon>
    </lineage>
</organism>
<accession>A0ABU6VTY6</accession>
<keyword evidence="2" id="KW-1133">Transmembrane helix</keyword>
<gene>
    <name evidence="4" type="ORF">PIB30_089952</name>
</gene>
<comment type="caution">
    <text evidence="4">The sequence shown here is derived from an EMBL/GenBank/DDBJ whole genome shotgun (WGS) entry which is preliminary data.</text>
</comment>
<evidence type="ECO:0000259" key="3">
    <source>
        <dbReference type="Pfam" id="PF00561"/>
    </source>
</evidence>
<keyword evidence="5" id="KW-1185">Reference proteome</keyword>
<dbReference type="Gene3D" id="3.40.50.1820">
    <property type="entry name" value="alpha/beta hydrolase"/>
    <property type="match status" value="1"/>
</dbReference>
<reference evidence="4 5" key="1">
    <citation type="journal article" date="2023" name="Plants (Basel)">
        <title>Bridging the Gap: Combining Genomics and Transcriptomics Approaches to Understand Stylosanthes scabra, an Orphan Legume from the Brazilian Caatinga.</title>
        <authorList>
            <person name="Ferreira-Neto J.R.C."/>
            <person name="da Silva M.D."/>
            <person name="Binneck E."/>
            <person name="de Melo N.F."/>
            <person name="da Silva R.H."/>
            <person name="de Melo A.L.T.M."/>
            <person name="Pandolfi V."/>
            <person name="Bustamante F.O."/>
            <person name="Brasileiro-Vidal A.C."/>
            <person name="Benko-Iseppon A.M."/>
        </authorList>
    </citation>
    <scope>NUCLEOTIDE SEQUENCE [LARGE SCALE GENOMIC DNA]</scope>
    <source>
        <tissue evidence="4">Leaves</tissue>
    </source>
</reference>